<reference evidence="1 2" key="1">
    <citation type="journal article" date="2020" name="ISME J.">
        <title>Comparative genomics reveals insights into cyanobacterial evolution and habitat adaptation.</title>
        <authorList>
            <person name="Chen M.Y."/>
            <person name="Teng W.K."/>
            <person name="Zhao L."/>
            <person name="Hu C.X."/>
            <person name="Zhou Y.K."/>
            <person name="Han B.P."/>
            <person name="Song L.R."/>
            <person name="Shu W.S."/>
        </authorList>
    </citation>
    <scope>NUCLEOTIDE SEQUENCE [LARGE SCALE GENOMIC DNA]</scope>
    <source>
        <strain evidence="1 2">FACHB-362</strain>
    </source>
</reference>
<sequence>MRISRTIDELVFKVQIYNIPLLPIEQPLTFLDLKDAIQTSEDILYHLHVEEYTSYQDFKYKEAIKEFGISSDGVINYENLTLVPDALLWVHQFRSTFLSRFSTYTMTICGLDKMLEKTYIKFLEALKNTQYNNLIPNEPEESLNKRLKEIKHYTKLRNKVFAHTSYAIPQNDSEELQSASLAFYSGRSMRYAEDHVYMQIGFPLIKTNDQIELRIFKDFSDTIIPHYNEWATMFTEILVKLPT</sequence>
<comment type="caution">
    <text evidence="1">The sequence shown here is derived from an EMBL/GenBank/DDBJ whole genome shotgun (WGS) entry which is preliminary data.</text>
</comment>
<evidence type="ECO:0000313" key="1">
    <source>
        <dbReference type="EMBL" id="MBD2694179.1"/>
    </source>
</evidence>
<dbReference type="RefSeq" id="WP_190908363.1">
    <property type="nucleotide sequence ID" value="NZ_JACJTQ010000040.1"/>
</dbReference>
<dbReference type="Proteomes" id="UP000660381">
    <property type="component" value="Unassembled WGS sequence"/>
</dbReference>
<gene>
    <name evidence="1" type="ORF">H6G68_20895</name>
</gene>
<evidence type="ECO:0000313" key="2">
    <source>
        <dbReference type="Proteomes" id="UP000660381"/>
    </source>
</evidence>
<accession>A0ABR8J718</accession>
<organism evidence="1 2">
    <name type="scientific">Anabaena catenula FACHB-362</name>
    <dbReference type="NCBI Taxonomy" id="2692877"/>
    <lineage>
        <taxon>Bacteria</taxon>
        <taxon>Bacillati</taxon>
        <taxon>Cyanobacteriota</taxon>
        <taxon>Cyanophyceae</taxon>
        <taxon>Nostocales</taxon>
        <taxon>Nostocaceae</taxon>
        <taxon>Anabaena</taxon>
    </lineage>
</organism>
<keyword evidence="2" id="KW-1185">Reference proteome</keyword>
<name>A0ABR8J718_9NOST</name>
<dbReference type="EMBL" id="JACJTQ010000040">
    <property type="protein sequence ID" value="MBD2694179.1"/>
    <property type="molecule type" value="Genomic_DNA"/>
</dbReference>
<evidence type="ECO:0008006" key="3">
    <source>
        <dbReference type="Google" id="ProtNLM"/>
    </source>
</evidence>
<proteinExistence type="predicted"/>
<protein>
    <recommendedName>
        <fullName evidence="3">Cthe-2314-like HEPN domain-containing protein</fullName>
    </recommendedName>
</protein>